<dbReference type="InterPro" id="IPR032675">
    <property type="entry name" value="LRR_dom_sf"/>
</dbReference>
<dbReference type="SUPFAM" id="SSF81383">
    <property type="entry name" value="F-box domain"/>
    <property type="match status" value="3"/>
</dbReference>
<dbReference type="PANTHER" id="PTHR38926:SF77">
    <property type="entry name" value="OS08G0195000 PROTEIN"/>
    <property type="match status" value="1"/>
</dbReference>
<dbReference type="InterPro" id="IPR001810">
    <property type="entry name" value="F-box_dom"/>
</dbReference>
<keyword evidence="4" id="KW-1185">Reference proteome</keyword>
<dbReference type="HOGENOM" id="CLU_012392_0_0_1"/>
<dbReference type="SMART" id="SM00256">
    <property type="entry name" value="FBOX"/>
    <property type="match status" value="3"/>
</dbReference>
<name>A0A0D3GX64_9ORYZ</name>
<sequence>MEVKPSPLPMSPVRDWSDLPTDALSTIFMKLGSIEVLMGAGLVCHSWLAAAKSPELWRSVDMTRHKVVFSKGIDTMCAMAKVAIDRSQGKMESFLAQKFVTSELLDYLACRASSLKSIRLIACRNFWEPSLAELATQCPLLEEIECSGNKVSSEFLVYVGRARPQLKRLKIHMRWFDEDAMESEMEHEMEHGMMHDDDDDEEEEEEEEEEEDEFLYEDENVDDDEDEGEEDEEIEEDEDENDDDDDDDDDDEEEEEEEEEMEEDEDLDEDKNDVVEEEEDEDMDEGEDDENETNEEWEVRKNKDAFAIAENMPELRLLQISGNNLTNKGVHAILDGCPHLECFDLSECYNVRVDDQLRARCAKIKHAWLPRQSPRVHCPDLRVIEEDEGEDYGITMQDLWEAEVETLEAEAKMEEGSYGDYYEDYSALSSPESCVDSKDVYCDDPNAPVCTMEAVPSPLPDTDSERDWSELPVDALSAIFTKLGTVEILTGASFVCHSWLAASKSPELWRFVDMTRHKVIFSKRTGILCAMAKAAIDRSDGQIESFWAQKFVTSELLDYIVRRASTLKSIRLVACTFIQWQSLAMLAAKCPLLEEIECSYHKMPADFFKCVGRVRPHLKRLRVHMHYFDQDELENELIKHVLEEGGEVFEEPFEQREARRNVDAFAIAENMHELRLLQIAGHNLTEKGVRAILDGCPHLECLDLSSCHDIYVDCQLQARFAMIKHVKLPWQRSHDVDCPDLRAIGERVTMADLFRGLARSLLENMEMGDGTYGDDQVPSSPDPRVDLKNALFCTMEVDPGDPLPDTNRDWSELPVDALSAVFMKLGTVEILMGASFVCHSWLAASKSPELWRFVDMTRHKVIFSKGTDILCAMAKAAIDRSDGRMESFWAQKFVTCELLDYIVSRASSTLKSIRLIACTFVWGQSLATLAARCPLLEEIECSHHKMSADFFKYVGIVRPQLKRLRVHMPYFDYDAMEDEMKKHHDEDEDDDEYEEPFEQWEARRNEDVFAIAENMHELRLLQISGNNLTNKGVYAILDGCPHLECLDLSDCYKIHVDDQLRARCAKIKHVWLPGQWPHVNCPDLRVIGENEGEDDGITLHDLWEAEVENLRAEAKIEDGSYGDYYEDYSGLSSPESCVDSKDVYCDDPNVYTMYHDYYSL</sequence>
<dbReference type="PANTHER" id="PTHR38926">
    <property type="entry name" value="F-BOX DOMAIN CONTAINING PROTEIN, EXPRESSED"/>
    <property type="match status" value="1"/>
</dbReference>
<dbReference type="SMART" id="SM00368">
    <property type="entry name" value="LRR_RI"/>
    <property type="match status" value="3"/>
</dbReference>
<feature type="compositionally biased region" description="Basic and acidic residues" evidence="1">
    <location>
        <begin position="184"/>
        <end position="195"/>
    </location>
</feature>
<proteinExistence type="predicted"/>
<dbReference type="Gene3D" id="3.80.10.10">
    <property type="entry name" value="Ribonuclease Inhibitor"/>
    <property type="match status" value="5"/>
</dbReference>
<evidence type="ECO:0000313" key="3">
    <source>
        <dbReference type="EnsemblPlants" id="OBART08G05440.1"/>
    </source>
</evidence>
<evidence type="ECO:0000259" key="2">
    <source>
        <dbReference type="PROSITE" id="PS50181"/>
    </source>
</evidence>
<organism evidence="3">
    <name type="scientific">Oryza barthii</name>
    <dbReference type="NCBI Taxonomy" id="65489"/>
    <lineage>
        <taxon>Eukaryota</taxon>
        <taxon>Viridiplantae</taxon>
        <taxon>Streptophyta</taxon>
        <taxon>Embryophyta</taxon>
        <taxon>Tracheophyta</taxon>
        <taxon>Spermatophyta</taxon>
        <taxon>Magnoliopsida</taxon>
        <taxon>Liliopsida</taxon>
        <taxon>Poales</taxon>
        <taxon>Poaceae</taxon>
        <taxon>BOP clade</taxon>
        <taxon>Oryzoideae</taxon>
        <taxon>Oryzeae</taxon>
        <taxon>Oryzinae</taxon>
        <taxon>Oryza</taxon>
    </lineage>
</organism>
<dbReference type="AlphaFoldDB" id="A0A0D3GX64"/>
<dbReference type="Pfam" id="PF13516">
    <property type="entry name" value="LRR_6"/>
    <property type="match status" value="2"/>
</dbReference>
<dbReference type="STRING" id="65489.A0A0D3GX64"/>
<reference evidence="3" key="1">
    <citation type="journal article" date="2009" name="Rice">
        <title>De Novo Next Generation Sequencing of Plant Genomes.</title>
        <authorList>
            <person name="Rounsley S."/>
            <person name="Marri P.R."/>
            <person name="Yu Y."/>
            <person name="He R."/>
            <person name="Sisneros N."/>
            <person name="Goicoechea J.L."/>
            <person name="Lee S.J."/>
            <person name="Angelova A."/>
            <person name="Kudrna D."/>
            <person name="Luo M."/>
            <person name="Affourtit J."/>
            <person name="Desany B."/>
            <person name="Knight J."/>
            <person name="Niazi F."/>
            <person name="Egholm M."/>
            <person name="Wing R.A."/>
        </authorList>
    </citation>
    <scope>NUCLEOTIDE SEQUENCE [LARGE SCALE GENOMIC DNA]</scope>
    <source>
        <strain evidence="3">cv. IRGC 105608</strain>
    </source>
</reference>
<feature type="region of interest" description="Disordered" evidence="1">
    <location>
        <begin position="184"/>
        <end position="299"/>
    </location>
</feature>
<evidence type="ECO:0000256" key="1">
    <source>
        <dbReference type="SAM" id="MobiDB-lite"/>
    </source>
</evidence>
<dbReference type="SUPFAM" id="SSF52047">
    <property type="entry name" value="RNI-like"/>
    <property type="match status" value="1"/>
</dbReference>
<dbReference type="Gramene" id="OBART08G05440.1">
    <property type="protein sequence ID" value="OBART08G05440.1"/>
    <property type="gene ID" value="OBART08G05440"/>
</dbReference>
<feature type="domain" description="F-box" evidence="2">
    <location>
        <begin position="13"/>
        <end position="60"/>
    </location>
</feature>
<dbReference type="Pfam" id="PF12937">
    <property type="entry name" value="F-box-like"/>
    <property type="match status" value="3"/>
</dbReference>
<feature type="domain" description="F-box" evidence="2">
    <location>
        <begin position="465"/>
        <end position="512"/>
    </location>
</feature>
<dbReference type="PROSITE" id="PS50181">
    <property type="entry name" value="FBOX"/>
    <property type="match status" value="2"/>
</dbReference>
<protein>
    <recommendedName>
        <fullName evidence="2">F-box domain-containing protein</fullName>
    </recommendedName>
</protein>
<dbReference type="EnsemblPlants" id="OBART08G05440.1">
    <property type="protein sequence ID" value="OBART08G05440.1"/>
    <property type="gene ID" value="OBART08G05440"/>
</dbReference>
<evidence type="ECO:0000313" key="4">
    <source>
        <dbReference type="Proteomes" id="UP000026960"/>
    </source>
</evidence>
<dbReference type="FunFam" id="1.20.1280.50:FF:000037">
    <property type="entry name" value="F-box protein SKIP19"/>
    <property type="match status" value="3"/>
</dbReference>
<dbReference type="PaxDb" id="65489-OBART08G05440.1"/>
<accession>A0A0D3GX64</accession>
<dbReference type="InterPro" id="IPR036047">
    <property type="entry name" value="F-box-like_dom_sf"/>
</dbReference>
<dbReference type="eggNOG" id="KOG1947">
    <property type="taxonomic scope" value="Eukaryota"/>
</dbReference>
<feature type="compositionally biased region" description="Acidic residues" evidence="1">
    <location>
        <begin position="196"/>
        <end position="296"/>
    </location>
</feature>
<dbReference type="Gene3D" id="1.20.1280.50">
    <property type="match status" value="3"/>
</dbReference>
<dbReference type="Proteomes" id="UP000026960">
    <property type="component" value="Chromosome 8"/>
</dbReference>
<reference evidence="3" key="2">
    <citation type="submission" date="2015-03" db="UniProtKB">
        <authorList>
            <consortium name="EnsemblPlants"/>
        </authorList>
    </citation>
    <scope>IDENTIFICATION</scope>
</reference>
<dbReference type="InterPro" id="IPR001611">
    <property type="entry name" value="Leu-rich_rpt"/>
</dbReference>